<comment type="caution">
    <text evidence="1">The sequence shown here is derived from an EMBL/GenBank/DDBJ whole genome shotgun (WGS) entry which is preliminary data.</text>
</comment>
<dbReference type="Proteomes" id="UP001489719">
    <property type="component" value="Unassembled WGS sequence"/>
</dbReference>
<sequence>MIKRHNSDRALENTRKLMEIFGGNAATTSITLAVLRLTCSLFKHTKDRATFMLWLSEGQLPEPMHSTRRFPWPITQSHAMSAKSMTSAAQRFSTKLPNSEVA</sequence>
<gene>
    <name evidence="1" type="ORF">V1517DRAFT_346045</name>
</gene>
<evidence type="ECO:0000313" key="1">
    <source>
        <dbReference type="EMBL" id="KAK9322700.1"/>
    </source>
</evidence>
<name>A0ACC3TNC2_9ASCO</name>
<reference evidence="2" key="1">
    <citation type="journal article" date="2024" name="Front. Bioeng. Biotechnol.">
        <title>Genome-scale model development and genomic sequencing of the oleaginous clade Lipomyces.</title>
        <authorList>
            <person name="Czajka J.J."/>
            <person name="Han Y."/>
            <person name="Kim J."/>
            <person name="Mondo S.J."/>
            <person name="Hofstad B.A."/>
            <person name="Robles A."/>
            <person name="Haridas S."/>
            <person name="Riley R."/>
            <person name="LaButti K."/>
            <person name="Pangilinan J."/>
            <person name="Andreopoulos W."/>
            <person name="Lipzen A."/>
            <person name="Yan J."/>
            <person name="Wang M."/>
            <person name="Ng V."/>
            <person name="Grigoriev I.V."/>
            <person name="Spatafora J.W."/>
            <person name="Magnuson J.K."/>
            <person name="Baker S.E."/>
            <person name="Pomraning K.R."/>
        </authorList>
    </citation>
    <scope>NUCLEOTIDE SEQUENCE [LARGE SCALE GENOMIC DNA]</scope>
    <source>
        <strain evidence="2">CBS 10300</strain>
    </source>
</reference>
<accession>A0ACC3TNC2</accession>
<protein>
    <submittedName>
        <fullName evidence="1">Uncharacterized protein</fullName>
    </submittedName>
</protein>
<proteinExistence type="predicted"/>
<organism evidence="1 2">
    <name type="scientific">Lipomyces orientalis</name>
    <dbReference type="NCBI Taxonomy" id="1233043"/>
    <lineage>
        <taxon>Eukaryota</taxon>
        <taxon>Fungi</taxon>
        <taxon>Dikarya</taxon>
        <taxon>Ascomycota</taxon>
        <taxon>Saccharomycotina</taxon>
        <taxon>Lipomycetes</taxon>
        <taxon>Lipomycetales</taxon>
        <taxon>Lipomycetaceae</taxon>
        <taxon>Lipomyces</taxon>
    </lineage>
</organism>
<evidence type="ECO:0000313" key="2">
    <source>
        <dbReference type="Proteomes" id="UP001489719"/>
    </source>
</evidence>
<dbReference type="EMBL" id="MU970072">
    <property type="protein sequence ID" value="KAK9322700.1"/>
    <property type="molecule type" value="Genomic_DNA"/>
</dbReference>
<keyword evidence="2" id="KW-1185">Reference proteome</keyword>